<dbReference type="SMART" id="SM00369">
    <property type="entry name" value="LRR_TYP"/>
    <property type="match status" value="4"/>
</dbReference>
<keyword evidence="3" id="KW-0433">Leucine-rich repeat</keyword>
<dbReference type="SUPFAM" id="SSF52058">
    <property type="entry name" value="L domain-like"/>
    <property type="match status" value="1"/>
</dbReference>
<dbReference type="InterPro" id="IPR025875">
    <property type="entry name" value="Leu-rich_rpt_4"/>
</dbReference>
<keyword evidence="4" id="KW-0677">Repeat</keyword>
<reference evidence="7" key="1">
    <citation type="submission" date="2021-10" db="EMBL/GenBank/DDBJ databases">
        <title>Tropical sea cucumber genome reveals ecological adaptation and Cuvierian tubules defense mechanism.</title>
        <authorList>
            <person name="Chen T."/>
        </authorList>
    </citation>
    <scope>NUCLEOTIDE SEQUENCE</scope>
    <source>
        <strain evidence="7">Nanhai2018</strain>
        <tissue evidence="7">Muscle</tissue>
    </source>
</reference>
<sequence length="631" mass="70679">MLPFESFRSFESLRQLEIPLNGLRGLKVSFEDFPSLEVLDLSYNNLSKDDILALGVLPKLRVLHLSGNQLRSLPPEMQKPHLVPSSDSDSQSLMPRFSLLEILHLDDNQLSDLTTFASLAGLRRLKELNLEKNIIQAIPHLKAVSGRLVAVESAHNSTNSTPRKRRPKSGRSRSGTPDSLSNKNKEIQSDSQSQLNDIEESLQKDFSLAADALSDDGDPESLPPPFPELTYLNLAHNEIAYEENLLAVAAWPMLTKLDIHDNPLTTRHSGPPPLLKRYLVDRLGVHMVRQRPASAPKPVIQVAHTPSRKVEEVIRPLPKRPLQLMLEPSQDKPAVLPPSEEEAPQQVMRSSSRPLPPISPSVDGRPLSDAGGGVRGRPQTDPGDRVSGEATAIPGADRPKTWGYEDVSGTVMGEEKQDSNAEEPVFLTQVDDEGEREQAEADPSSPEVPPPRREKEMRADSAKYSMSVPHKFKGYEVFWDAPEDEDVVIQKDIQSNLRSLKLALNHKPVFRSEVDLDRLQKPFEPHQKTKFQPKPPHKTKAEKLEEVLEEIKNRVTVTEENLGKILQDKERMRKEYPEVPALLKEIQGKYKAVRAESMREQRQLVKAKEDIAKSAKEMKSSVHTPATKISS</sequence>
<organism evidence="7 8">
    <name type="scientific">Holothuria leucospilota</name>
    <name type="common">Black long sea cucumber</name>
    <name type="synonym">Mertensiothuria leucospilota</name>
    <dbReference type="NCBI Taxonomy" id="206669"/>
    <lineage>
        <taxon>Eukaryota</taxon>
        <taxon>Metazoa</taxon>
        <taxon>Echinodermata</taxon>
        <taxon>Eleutherozoa</taxon>
        <taxon>Echinozoa</taxon>
        <taxon>Holothuroidea</taxon>
        <taxon>Aspidochirotacea</taxon>
        <taxon>Aspidochirotida</taxon>
        <taxon>Holothuriidae</taxon>
        <taxon>Holothuria</taxon>
    </lineage>
</organism>
<dbReference type="Pfam" id="PF12799">
    <property type="entry name" value="LRR_4"/>
    <property type="match status" value="1"/>
</dbReference>
<dbReference type="Gene3D" id="3.80.10.10">
    <property type="entry name" value="Ribonuclease Inhibitor"/>
    <property type="match status" value="3"/>
</dbReference>
<dbReference type="PANTHER" id="PTHR22710:SF2">
    <property type="entry name" value="X-RAY RADIATION RESISTANCE-ASSOCIATED PROTEIN 1"/>
    <property type="match status" value="1"/>
</dbReference>
<feature type="compositionally biased region" description="Basic residues" evidence="6">
    <location>
        <begin position="162"/>
        <end position="171"/>
    </location>
</feature>
<evidence type="ECO:0000256" key="2">
    <source>
        <dbReference type="ARBA" id="ARBA00022490"/>
    </source>
</evidence>
<feature type="compositionally biased region" description="Basic and acidic residues" evidence="6">
    <location>
        <begin position="450"/>
        <end position="461"/>
    </location>
</feature>
<keyword evidence="8" id="KW-1185">Reference proteome</keyword>
<evidence type="ECO:0000256" key="4">
    <source>
        <dbReference type="ARBA" id="ARBA00022737"/>
    </source>
</evidence>
<name>A0A9Q1BPY7_HOLLE</name>
<dbReference type="Proteomes" id="UP001152320">
    <property type="component" value="Chromosome 13"/>
</dbReference>
<accession>A0A9Q1BPY7</accession>
<dbReference type="OrthoDB" id="1687175at2759"/>
<dbReference type="InterPro" id="IPR001611">
    <property type="entry name" value="Leu-rich_rpt"/>
</dbReference>
<feature type="region of interest" description="Disordered" evidence="6">
    <location>
        <begin position="152"/>
        <end position="195"/>
    </location>
</feature>
<keyword evidence="2" id="KW-0963">Cytoplasm</keyword>
<proteinExistence type="predicted"/>
<gene>
    <name evidence="7" type="ORF">HOLleu_26872</name>
</gene>
<feature type="compositionally biased region" description="Polar residues" evidence="6">
    <location>
        <begin position="621"/>
        <end position="631"/>
    </location>
</feature>
<dbReference type="PANTHER" id="PTHR22710">
    <property type="entry name" value="X-RAY RADIATION RESISTANCE ASSOCIATED PROTEIN 1 XRRA1"/>
    <property type="match status" value="1"/>
</dbReference>
<dbReference type="GO" id="GO:0005634">
    <property type="term" value="C:nucleus"/>
    <property type="evidence" value="ECO:0007669"/>
    <property type="project" value="TreeGrafter"/>
</dbReference>
<evidence type="ECO:0000256" key="6">
    <source>
        <dbReference type="SAM" id="MobiDB-lite"/>
    </source>
</evidence>
<feature type="region of interest" description="Disordered" evidence="6">
    <location>
        <begin position="321"/>
        <end position="463"/>
    </location>
</feature>
<evidence type="ECO:0000313" key="7">
    <source>
        <dbReference type="EMBL" id="KAJ8030439.1"/>
    </source>
</evidence>
<dbReference type="PROSITE" id="PS51450">
    <property type="entry name" value="LRR"/>
    <property type="match status" value="3"/>
</dbReference>
<evidence type="ECO:0000313" key="8">
    <source>
        <dbReference type="Proteomes" id="UP001152320"/>
    </source>
</evidence>
<dbReference type="GO" id="GO:0005737">
    <property type="term" value="C:cytoplasm"/>
    <property type="evidence" value="ECO:0007669"/>
    <property type="project" value="UniProtKB-SubCell"/>
</dbReference>
<protein>
    <submittedName>
        <fullName evidence="7">X-ray radiation resistance-associated protein 1</fullName>
    </submittedName>
</protein>
<evidence type="ECO:0000256" key="5">
    <source>
        <dbReference type="SAM" id="Coils"/>
    </source>
</evidence>
<evidence type="ECO:0000256" key="1">
    <source>
        <dbReference type="ARBA" id="ARBA00004496"/>
    </source>
</evidence>
<evidence type="ECO:0000256" key="3">
    <source>
        <dbReference type="ARBA" id="ARBA00022614"/>
    </source>
</evidence>
<dbReference type="EMBL" id="JAIZAY010000013">
    <property type="protein sequence ID" value="KAJ8030439.1"/>
    <property type="molecule type" value="Genomic_DNA"/>
</dbReference>
<feature type="region of interest" description="Disordered" evidence="6">
    <location>
        <begin position="612"/>
        <end position="631"/>
    </location>
</feature>
<keyword evidence="5" id="KW-0175">Coiled coil</keyword>
<dbReference type="AlphaFoldDB" id="A0A9Q1BPY7"/>
<dbReference type="InterPro" id="IPR003591">
    <property type="entry name" value="Leu-rich_rpt_typical-subtyp"/>
</dbReference>
<dbReference type="InterPro" id="IPR032675">
    <property type="entry name" value="LRR_dom_sf"/>
</dbReference>
<comment type="subcellular location">
    <subcellularLocation>
        <location evidence="1">Cytoplasm</location>
    </subcellularLocation>
</comment>
<feature type="coiled-coil region" evidence="5">
    <location>
        <begin position="541"/>
        <end position="610"/>
    </location>
</feature>
<comment type="caution">
    <text evidence="7">The sequence shown here is derived from an EMBL/GenBank/DDBJ whole genome shotgun (WGS) entry which is preliminary data.</text>
</comment>